<name>A0ABQ3H430_9NEIS</name>
<organism evidence="2 3">
    <name type="scientific">Jeongeupia chitinilytica</name>
    <dbReference type="NCBI Taxonomy" id="1041641"/>
    <lineage>
        <taxon>Bacteria</taxon>
        <taxon>Pseudomonadati</taxon>
        <taxon>Pseudomonadota</taxon>
        <taxon>Betaproteobacteria</taxon>
        <taxon>Neisseriales</taxon>
        <taxon>Chitinibacteraceae</taxon>
        <taxon>Jeongeupia</taxon>
    </lineage>
</organism>
<keyword evidence="3" id="KW-1185">Reference proteome</keyword>
<dbReference type="Proteomes" id="UP000604737">
    <property type="component" value="Unassembled WGS sequence"/>
</dbReference>
<accession>A0ABQ3H430</accession>
<feature type="transmembrane region" description="Helical" evidence="1">
    <location>
        <begin position="56"/>
        <end position="78"/>
    </location>
</feature>
<protein>
    <submittedName>
        <fullName evidence="2">Uncharacterized protein</fullName>
    </submittedName>
</protein>
<evidence type="ECO:0000313" key="2">
    <source>
        <dbReference type="EMBL" id="GHD66022.1"/>
    </source>
</evidence>
<dbReference type="EMBL" id="BMYO01000007">
    <property type="protein sequence ID" value="GHD66022.1"/>
    <property type="molecule type" value="Genomic_DNA"/>
</dbReference>
<reference evidence="3" key="1">
    <citation type="journal article" date="2019" name="Int. J. Syst. Evol. Microbiol.">
        <title>The Global Catalogue of Microorganisms (GCM) 10K type strain sequencing project: providing services to taxonomists for standard genome sequencing and annotation.</title>
        <authorList>
            <consortium name="The Broad Institute Genomics Platform"/>
            <consortium name="The Broad Institute Genome Sequencing Center for Infectious Disease"/>
            <person name="Wu L."/>
            <person name="Ma J."/>
        </authorList>
    </citation>
    <scope>NUCLEOTIDE SEQUENCE [LARGE SCALE GENOMIC DNA]</scope>
    <source>
        <strain evidence="3">KCTC 23701</strain>
    </source>
</reference>
<dbReference type="RefSeq" id="WP_189461476.1">
    <property type="nucleotide sequence ID" value="NZ_BMYO01000007.1"/>
</dbReference>
<gene>
    <name evidence="2" type="ORF">GCM10007350_27560</name>
</gene>
<feature type="transmembrane region" description="Helical" evidence="1">
    <location>
        <begin position="21"/>
        <end position="44"/>
    </location>
</feature>
<keyword evidence="1" id="KW-0472">Membrane</keyword>
<keyword evidence="1" id="KW-1133">Transmembrane helix</keyword>
<proteinExistence type="predicted"/>
<comment type="caution">
    <text evidence="2">The sequence shown here is derived from an EMBL/GenBank/DDBJ whole genome shotgun (WGS) entry which is preliminary data.</text>
</comment>
<keyword evidence="1" id="KW-0812">Transmembrane</keyword>
<evidence type="ECO:0000313" key="3">
    <source>
        <dbReference type="Proteomes" id="UP000604737"/>
    </source>
</evidence>
<evidence type="ECO:0000256" key="1">
    <source>
        <dbReference type="SAM" id="Phobius"/>
    </source>
</evidence>
<sequence length="98" mass="10531">MELEMTWRRAIRVWWAYAWRVLVLTLLAGAVFGITAGVIVAILAGNAGASADIPRLALAAFGTLLGAVLSLVSMKCVLGCNFGEFRVALISNTPWLPR</sequence>